<sequence>MITREELTDKVALALAQRVDGRGRVPGYRIDAFRQDAVDVIRIALEAAIEIAREQRRPYSERDPDEAHNYAIGDVTDAIRSLIPENEDG</sequence>
<reference evidence="1 2" key="1">
    <citation type="submission" date="2020-03" db="EMBL/GenBank/DDBJ databases">
        <title>Genomic Encyclopedia of Type Strains, Phase IV (KMG-IV): sequencing the most valuable type-strain genomes for metagenomic binning, comparative biology and taxonomic classification.</title>
        <authorList>
            <person name="Goeker M."/>
        </authorList>
    </citation>
    <scope>NUCLEOTIDE SEQUENCE [LARGE SCALE GENOMIC DNA]</scope>
    <source>
        <strain evidence="1 2">DSM 103870</strain>
    </source>
</reference>
<evidence type="ECO:0000313" key="2">
    <source>
        <dbReference type="Proteomes" id="UP001429580"/>
    </source>
</evidence>
<gene>
    <name evidence="1" type="ORF">FHS82_000995</name>
</gene>
<dbReference type="RefSeq" id="WP_166949434.1">
    <property type="nucleotide sequence ID" value="NZ_JAASQI010000002.1"/>
</dbReference>
<protein>
    <submittedName>
        <fullName evidence="1">Uncharacterized protein</fullName>
    </submittedName>
</protein>
<organism evidence="1 2">
    <name type="scientific">Pseudochelatococcus lubricantis</name>
    <dbReference type="NCBI Taxonomy" id="1538102"/>
    <lineage>
        <taxon>Bacteria</taxon>
        <taxon>Pseudomonadati</taxon>
        <taxon>Pseudomonadota</taxon>
        <taxon>Alphaproteobacteria</taxon>
        <taxon>Hyphomicrobiales</taxon>
        <taxon>Chelatococcaceae</taxon>
        <taxon>Pseudochelatococcus</taxon>
    </lineage>
</organism>
<dbReference type="EMBL" id="JAASQI010000002">
    <property type="protein sequence ID" value="NIJ57169.1"/>
    <property type="molecule type" value="Genomic_DNA"/>
</dbReference>
<proteinExistence type="predicted"/>
<comment type="caution">
    <text evidence="1">The sequence shown here is derived from an EMBL/GenBank/DDBJ whole genome shotgun (WGS) entry which is preliminary data.</text>
</comment>
<dbReference type="Proteomes" id="UP001429580">
    <property type="component" value="Unassembled WGS sequence"/>
</dbReference>
<keyword evidence="2" id="KW-1185">Reference proteome</keyword>
<evidence type="ECO:0000313" key="1">
    <source>
        <dbReference type="EMBL" id="NIJ57169.1"/>
    </source>
</evidence>
<name>A0ABX0UW38_9HYPH</name>
<accession>A0ABX0UW38</accession>